<dbReference type="AlphaFoldDB" id="A0AA36FFJ2"/>
<name>A0AA36FFJ2_OCTVU</name>
<keyword evidence="2" id="KW-1185">Reference proteome</keyword>
<gene>
    <name evidence="1" type="ORF">OCTVUL_1B030014</name>
</gene>
<sequence length="119" mass="13741">MNELFFQFARIEMQDVGEGKQNLISADQWVASFEAKTIGTTISGLYFDILNYVKTGRKWLDKQTTVEKIILYPYFNMSDVGFVLIQSSTPSLLSSFFISIRSFGFYMAFSRSYNRLPLL</sequence>
<evidence type="ECO:0000313" key="1">
    <source>
        <dbReference type="EMBL" id="CAI9735304.1"/>
    </source>
</evidence>
<accession>A0AA36FFJ2</accession>
<reference evidence="1" key="1">
    <citation type="submission" date="2023-08" db="EMBL/GenBank/DDBJ databases">
        <authorList>
            <person name="Alioto T."/>
            <person name="Alioto T."/>
            <person name="Gomez Garrido J."/>
        </authorList>
    </citation>
    <scope>NUCLEOTIDE SEQUENCE</scope>
</reference>
<protein>
    <submittedName>
        <fullName evidence="1">Uncharacterized protein</fullName>
    </submittedName>
</protein>
<organism evidence="1 2">
    <name type="scientific">Octopus vulgaris</name>
    <name type="common">Common octopus</name>
    <dbReference type="NCBI Taxonomy" id="6645"/>
    <lineage>
        <taxon>Eukaryota</taxon>
        <taxon>Metazoa</taxon>
        <taxon>Spiralia</taxon>
        <taxon>Lophotrochozoa</taxon>
        <taxon>Mollusca</taxon>
        <taxon>Cephalopoda</taxon>
        <taxon>Coleoidea</taxon>
        <taxon>Octopodiformes</taxon>
        <taxon>Octopoda</taxon>
        <taxon>Incirrata</taxon>
        <taxon>Octopodidae</taxon>
        <taxon>Octopus</taxon>
    </lineage>
</organism>
<dbReference type="Proteomes" id="UP001162480">
    <property type="component" value="Chromosome 17"/>
</dbReference>
<proteinExistence type="predicted"/>
<dbReference type="EMBL" id="OX597830">
    <property type="protein sequence ID" value="CAI9735304.1"/>
    <property type="molecule type" value="Genomic_DNA"/>
</dbReference>
<evidence type="ECO:0000313" key="2">
    <source>
        <dbReference type="Proteomes" id="UP001162480"/>
    </source>
</evidence>